<evidence type="ECO:0000259" key="11">
    <source>
        <dbReference type="PROSITE" id="PS50850"/>
    </source>
</evidence>
<evidence type="ECO:0000256" key="4">
    <source>
        <dbReference type="ARBA" id="ARBA00022640"/>
    </source>
</evidence>
<feature type="transmembrane region" description="Helical" evidence="10">
    <location>
        <begin position="297"/>
        <end position="318"/>
    </location>
</feature>
<dbReference type="PROSITE" id="PS50850">
    <property type="entry name" value="MFS"/>
    <property type="match status" value="1"/>
</dbReference>
<evidence type="ECO:0000256" key="3">
    <source>
        <dbReference type="ARBA" id="ARBA00022528"/>
    </source>
</evidence>
<dbReference type="FunFam" id="1.20.1250.20:FF:000086">
    <property type="entry name" value="ascorbate transporter, chloroplastic isoform X2"/>
    <property type="match status" value="1"/>
</dbReference>
<dbReference type="InterPro" id="IPR011701">
    <property type="entry name" value="MFS"/>
</dbReference>
<keyword evidence="8 10" id="KW-0472">Membrane</keyword>
<dbReference type="Gene3D" id="1.20.1250.20">
    <property type="entry name" value="MFS general substrate transporter like domains"/>
    <property type="match status" value="2"/>
</dbReference>
<dbReference type="GO" id="GO:0009507">
    <property type="term" value="C:chloroplast"/>
    <property type="evidence" value="ECO:0007669"/>
    <property type="project" value="UniProtKB-SubCell"/>
</dbReference>
<keyword evidence="5 10" id="KW-0812">Transmembrane</keyword>
<evidence type="ECO:0000256" key="2">
    <source>
        <dbReference type="ARBA" id="ARBA00004229"/>
    </source>
</evidence>
<comment type="similarity">
    <text evidence="9">Belongs to the major facilitator superfamily. Sodium/anion cotransporter (TC 2.A.1.14) family.</text>
</comment>
<keyword evidence="3" id="KW-0150">Chloroplast</keyword>
<feature type="transmembrane region" description="Helical" evidence="10">
    <location>
        <begin position="427"/>
        <end position="453"/>
    </location>
</feature>
<dbReference type="GO" id="GO:0005315">
    <property type="term" value="F:phosphate transmembrane transporter activity"/>
    <property type="evidence" value="ECO:0007669"/>
    <property type="project" value="UniProtKB-ARBA"/>
</dbReference>
<evidence type="ECO:0000313" key="12">
    <source>
        <dbReference type="EMBL" id="CAD8284056.1"/>
    </source>
</evidence>
<accession>A0A7R9YSS6</accession>
<keyword evidence="6" id="KW-0809">Transit peptide</keyword>
<evidence type="ECO:0000256" key="5">
    <source>
        <dbReference type="ARBA" id="ARBA00022692"/>
    </source>
</evidence>
<proteinExistence type="inferred from homology"/>
<evidence type="ECO:0000256" key="6">
    <source>
        <dbReference type="ARBA" id="ARBA00022946"/>
    </source>
</evidence>
<evidence type="ECO:0000256" key="9">
    <source>
        <dbReference type="ARBA" id="ARBA00024362"/>
    </source>
</evidence>
<dbReference type="Pfam" id="PF07690">
    <property type="entry name" value="MFS_1"/>
    <property type="match status" value="1"/>
</dbReference>
<reference evidence="12" key="1">
    <citation type="submission" date="2021-01" db="EMBL/GenBank/DDBJ databases">
        <authorList>
            <person name="Corre E."/>
            <person name="Pelletier E."/>
            <person name="Niang G."/>
            <person name="Scheremetjew M."/>
            <person name="Finn R."/>
            <person name="Kale V."/>
            <person name="Holt S."/>
            <person name="Cochrane G."/>
            <person name="Meng A."/>
            <person name="Brown T."/>
            <person name="Cohen L."/>
        </authorList>
    </citation>
    <scope>NUCLEOTIDE SEQUENCE</scope>
    <source>
        <strain evidence="12">CCMP219</strain>
    </source>
</reference>
<dbReference type="GO" id="GO:0042170">
    <property type="term" value="C:plastid membrane"/>
    <property type="evidence" value="ECO:0007669"/>
    <property type="project" value="UniProtKB-ARBA"/>
</dbReference>
<comment type="subcellular location">
    <subcellularLocation>
        <location evidence="1">Membrane</location>
        <topology evidence="1">Multi-pass membrane protein</topology>
    </subcellularLocation>
    <subcellularLocation>
        <location evidence="2">Plastid</location>
        <location evidence="2">Chloroplast</location>
    </subcellularLocation>
</comment>
<dbReference type="InterPro" id="IPR050382">
    <property type="entry name" value="MFS_Na/Anion_cotransporter"/>
</dbReference>
<dbReference type="PANTHER" id="PTHR11662">
    <property type="entry name" value="SOLUTE CARRIER FAMILY 17"/>
    <property type="match status" value="1"/>
</dbReference>
<feature type="transmembrane region" description="Helical" evidence="10">
    <location>
        <begin position="79"/>
        <end position="101"/>
    </location>
</feature>
<feature type="transmembrane region" description="Helical" evidence="10">
    <location>
        <begin position="144"/>
        <end position="162"/>
    </location>
</feature>
<feature type="transmembrane region" description="Helical" evidence="10">
    <location>
        <begin position="459"/>
        <end position="478"/>
    </location>
</feature>
<dbReference type="EMBL" id="HBEC01008925">
    <property type="protein sequence ID" value="CAD8284056.1"/>
    <property type="molecule type" value="Transcribed_RNA"/>
</dbReference>
<feature type="transmembrane region" description="Helical" evidence="10">
    <location>
        <begin position="230"/>
        <end position="250"/>
    </location>
</feature>
<dbReference type="AlphaFoldDB" id="A0A7R9YSS6"/>
<dbReference type="CDD" id="cd17380">
    <property type="entry name" value="MFS_SLC17A9_like"/>
    <property type="match status" value="1"/>
</dbReference>
<feature type="transmembrane region" description="Helical" evidence="10">
    <location>
        <begin position="121"/>
        <end position="137"/>
    </location>
</feature>
<gene>
    <name evidence="12" type="ORF">CEUR00632_LOCUS4091</name>
</gene>
<protein>
    <recommendedName>
        <fullName evidence="11">Major facilitator superfamily (MFS) profile domain-containing protein</fullName>
    </recommendedName>
</protein>
<keyword evidence="7 10" id="KW-1133">Transmembrane helix</keyword>
<dbReference type="InterPro" id="IPR036259">
    <property type="entry name" value="MFS_trans_sf"/>
</dbReference>
<evidence type="ECO:0000256" key="10">
    <source>
        <dbReference type="SAM" id="Phobius"/>
    </source>
</evidence>
<feature type="transmembrane region" description="Helical" evidence="10">
    <location>
        <begin position="338"/>
        <end position="359"/>
    </location>
</feature>
<evidence type="ECO:0000256" key="8">
    <source>
        <dbReference type="ARBA" id="ARBA00023136"/>
    </source>
</evidence>
<dbReference type="InterPro" id="IPR044777">
    <property type="entry name" value="SLC17A9-like"/>
</dbReference>
<feature type="domain" description="Major facilitator superfamily (MFS) profile" evidence="11">
    <location>
        <begin position="79"/>
        <end position="483"/>
    </location>
</feature>
<feature type="transmembrane region" description="Helical" evidence="10">
    <location>
        <begin position="371"/>
        <end position="387"/>
    </location>
</feature>
<dbReference type="SUPFAM" id="SSF103473">
    <property type="entry name" value="MFS general substrate transporter"/>
    <property type="match status" value="1"/>
</dbReference>
<evidence type="ECO:0000256" key="7">
    <source>
        <dbReference type="ARBA" id="ARBA00022989"/>
    </source>
</evidence>
<name>A0A7R9YSS6_9CHLO</name>
<feature type="transmembrane region" description="Helical" evidence="10">
    <location>
        <begin position="168"/>
        <end position="185"/>
    </location>
</feature>
<sequence length="486" mass="52590">MRSPIGYNAPEATARVHGQGHAACCAAPTPQLGAQRPARQPRHIVRAGIPKTSDFGEELSESNAAILEGLSGWRRRWTIVGLCFFAFMLCNMDRVNMAVAILPMSQQFGWDSATVGLVQSSFFWGYLLTQVLGGIWADRYGGKLVLGVGVIWWSLATALTPVAASMGLVPLLCARCLMGIGEGVAMPAMNNMLSRWVPVKERSRSLSLVYSGMFVGSIIGLSVSPQLIVALGWPSVFQGFGSLGIFWFLAWQARARSTPAEDPGITEAEAKYIAASTPKREPGKPIPWKKLLTTKEVWTIIVCHFCHNWGTFILLTWMPTYYNKVLGLDLMHSGVLSVLPWVTMAIMANVGGYIADSMVERGVSVTKVRKVMQTLGFMGPAFFLSQLSSVDSAWGAVLCMMGAQGFDAFSQSGLYSNHQDIGPRYAGLLLGMSNTAGVLAGVLGSLVTGLILQHGTWDQVWGVAIALYLIGTVIWNLFATGEKVLD</sequence>
<dbReference type="InterPro" id="IPR020846">
    <property type="entry name" value="MFS_dom"/>
</dbReference>
<keyword evidence="4" id="KW-0934">Plastid</keyword>
<evidence type="ECO:0000256" key="1">
    <source>
        <dbReference type="ARBA" id="ARBA00004141"/>
    </source>
</evidence>
<dbReference type="FunFam" id="1.20.1250.20:FF:000058">
    <property type="entry name" value="ascorbate transporter, chloroplastic isoform X1"/>
    <property type="match status" value="1"/>
</dbReference>
<feature type="transmembrane region" description="Helical" evidence="10">
    <location>
        <begin position="206"/>
        <end position="224"/>
    </location>
</feature>
<dbReference type="PANTHER" id="PTHR11662:SF446">
    <property type="entry name" value="SODIUM-DEPENDENT PHOSPHATE TRANSPORT PROTEIN 1, CHLOROPLASTIC"/>
    <property type="match status" value="1"/>
</dbReference>
<organism evidence="12">
    <name type="scientific">Chlamydomonas euryale</name>
    <dbReference type="NCBI Taxonomy" id="1486919"/>
    <lineage>
        <taxon>Eukaryota</taxon>
        <taxon>Viridiplantae</taxon>
        <taxon>Chlorophyta</taxon>
        <taxon>core chlorophytes</taxon>
        <taxon>Chlorophyceae</taxon>
        <taxon>CS clade</taxon>
        <taxon>Chlamydomonadales</taxon>
        <taxon>Chlamydomonadaceae</taxon>
        <taxon>Chlamydomonas</taxon>
    </lineage>
</organism>